<evidence type="ECO:0000313" key="4">
    <source>
        <dbReference type="Proteomes" id="UP000064029"/>
    </source>
</evidence>
<dbReference type="RefSeq" id="WP_059758127.1">
    <property type="nucleotide sequence ID" value="NZ_CP013414.1"/>
</dbReference>
<evidence type="ECO:0000313" key="3">
    <source>
        <dbReference type="EMBL" id="KVG56446.1"/>
    </source>
</evidence>
<proteinExistence type="predicted"/>
<organism evidence="3 4">
    <name type="scientific">Burkholderia ubonensis</name>
    <dbReference type="NCBI Taxonomy" id="101571"/>
    <lineage>
        <taxon>Bacteria</taxon>
        <taxon>Pseudomonadati</taxon>
        <taxon>Pseudomonadota</taxon>
        <taxon>Betaproteobacteria</taxon>
        <taxon>Burkholderiales</taxon>
        <taxon>Burkholderiaceae</taxon>
        <taxon>Burkholderia</taxon>
        <taxon>Burkholderia cepacia complex</taxon>
    </lineage>
</organism>
<feature type="region of interest" description="Disordered" evidence="1">
    <location>
        <begin position="455"/>
        <end position="528"/>
    </location>
</feature>
<accession>A0A124R7X2</accession>
<dbReference type="Pfam" id="PF04860">
    <property type="entry name" value="Phage_portal"/>
    <property type="match status" value="1"/>
</dbReference>
<name>A0A124R7X2_9BURK</name>
<dbReference type="OrthoDB" id="3078222at2"/>
<dbReference type="InterPro" id="IPR006528">
    <property type="entry name" value="Phage_head_morphogenesis_dom"/>
</dbReference>
<dbReference type="Pfam" id="PF04233">
    <property type="entry name" value="Phage_Mu_F"/>
    <property type="match status" value="1"/>
</dbReference>
<evidence type="ECO:0000256" key="1">
    <source>
        <dbReference type="SAM" id="MobiDB-lite"/>
    </source>
</evidence>
<comment type="caution">
    <text evidence="3">The sequence shown here is derived from an EMBL/GenBank/DDBJ whole genome shotgun (WGS) entry which is preliminary data.</text>
</comment>
<protein>
    <recommendedName>
        <fullName evidence="2">Phage head morphogenesis domain-containing protein</fullName>
    </recommendedName>
</protein>
<sequence>MPDGGKQTPIDSAMVGRATGQTPNYGVVDSRYVIQGTTTAWMSPGPGLPPLTEFPSAQTRGRQFDFPVNVNLIPRARTYEQVSFDQLRALADNCDILRLVIENEKDNLAALKWKFKPIDTKKKPDDRCKQLTAFFQMPDKEHTWDEWLRMLLEDLFVIDAPTLYPLKTKGGDVAPSGTLTDWYGFEPMDGATIKRFILPNGRTPLPPNPAYQQILKGIQAVDYTRDELIYRPRNPRTNKIYGYSPVEQVLTTVNISIRRALNQLSYYTEGNVPDLLFGVPDSWQPDQIKQFQAWWDSLTVGQTKKHGRFIPGGIAPHDTKPLALKDEYDEWLARVICFAFSTAPTPFIKQMNRATADNAKEEAKQEGLLPRMNWIRNLVNYIVWKYFGWTDLEFDWDQAEELDPLIAAQIQDLKVRNGTKSVDEARQEDGDDPIGMGNAVYTATGPVGVMDFDKQQEEKQRAAAEASAAAAHAGGAPRASGEEPPDDTPSSDKPASAAPKDESGAPDKHAHAHLEKKKSLTGTDPDAEHIADGADALAEIIEPFLEAQAGVIAAQLGAALGLGKMAEDDPKFRSDEAVDKLDFADWRDIVPKVEDQLVRVAVAGGTDALKQLDLFSDETKDQMTERATAWAKERAAEMVGMKLDADGKLVPNPDAKWQITQGTRELIRGTVTDAVRGGWSNDRLAAALKDGAGFSKERAMNIARTESGFADTAGNIAGWKASEVVEGKQWRAAPGCCDLCRDLDGEIVGLDETFSNGSNGAPAHPKCRCANLPVLKTK</sequence>
<dbReference type="EMBL" id="LOXM01000255">
    <property type="protein sequence ID" value="KVG56446.1"/>
    <property type="molecule type" value="Genomic_DNA"/>
</dbReference>
<evidence type="ECO:0000259" key="2">
    <source>
        <dbReference type="Pfam" id="PF04233"/>
    </source>
</evidence>
<gene>
    <name evidence="3" type="ORF">WJ33_37110</name>
</gene>
<dbReference type="Proteomes" id="UP000064029">
    <property type="component" value="Unassembled WGS sequence"/>
</dbReference>
<dbReference type="NCBIfam" id="TIGR01641">
    <property type="entry name" value="phageSPP1_gp7"/>
    <property type="match status" value="1"/>
</dbReference>
<reference evidence="3 4" key="1">
    <citation type="submission" date="2015-11" db="EMBL/GenBank/DDBJ databases">
        <title>Expanding the genomic diversity of Burkholderia species for the development of highly accurate diagnostics.</title>
        <authorList>
            <person name="Sahl J."/>
            <person name="Keim P."/>
            <person name="Wagner D."/>
        </authorList>
    </citation>
    <scope>NUCLEOTIDE SEQUENCE [LARGE SCALE GENOMIC DNA]</scope>
    <source>
        <strain evidence="3 4">MSMB2036</strain>
    </source>
</reference>
<feature type="compositionally biased region" description="Low complexity" evidence="1">
    <location>
        <begin position="463"/>
        <end position="479"/>
    </location>
</feature>
<dbReference type="InterPro" id="IPR006944">
    <property type="entry name" value="Phage/GTA_portal"/>
</dbReference>
<feature type="compositionally biased region" description="Basic and acidic residues" evidence="1">
    <location>
        <begin position="499"/>
        <end position="513"/>
    </location>
</feature>
<feature type="domain" description="Phage head morphogenesis" evidence="2">
    <location>
        <begin position="667"/>
        <end position="770"/>
    </location>
</feature>
<dbReference type="AlphaFoldDB" id="A0A124R7X2"/>